<keyword evidence="4" id="KW-1185">Reference proteome</keyword>
<dbReference type="Pfam" id="PF13531">
    <property type="entry name" value="SBP_bac_11"/>
    <property type="match status" value="1"/>
</dbReference>
<evidence type="ECO:0000256" key="1">
    <source>
        <dbReference type="SAM" id="Phobius"/>
    </source>
</evidence>
<dbReference type="SUPFAM" id="SSF53850">
    <property type="entry name" value="Periplasmic binding protein-like II"/>
    <property type="match status" value="1"/>
</dbReference>
<reference evidence="3 4" key="1">
    <citation type="submission" date="2022-11" db="EMBL/GenBank/DDBJ databases">
        <title>Anaerobic phenanthrene biodegradation by a DNRA strain PheN6.</title>
        <authorList>
            <person name="Zhang Z."/>
        </authorList>
    </citation>
    <scope>NUCLEOTIDE SEQUENCE [LARGE SCALE GENOMIC DNA]</scope>
    <source>
        <strain evidence="3 4">PheN6</strain>
    </source>
</reference>
<accession>A0ABT5GHT6</accession>
<comment type="caution">
    <text evidence="3">The sequence shown here is derived from an EMBL/GenBank/DDBJ whole genome shotgun (WGS) entry which is preliminary data.</text>
</comment>
<dbReference type="EMBL" id="JAPFQL010000042">
    <property type="protein sequence ID" value="MDC5697791.1"/>
    <property type="molecule type" value="Genomic_DNA"/>
</dbReference>
<name>A0ABT5GHT6_9MICO</name>
<gene>
    <name evidence="3" type="ORF">OO014_11005</name>
</gene>
<evidence type="ECO:0000259" key="2">
    <source>
        <dbReference type="PROSITE" id="PS50234"/>
    </source>
</evidence>
<dbReference type="Gene3D" id="3.40.50.410">
    <property type="entry name" value="von Willebrand factor, type A domain"/>
    <property type="match status" value="1"/>
</dbReference>
<dbReference type="SUPFAM" id="SSF53300">
    <property type="entry name" value="vWA-like"/>
    <property type="match status" value="1"/>
</dbReference>
<dbReference type="InterPro" id="IPR002035">
    <property type="entry name" value="VWF_A"/>
</dbReference>
<keyword evidence="1" id="KW-1133">Transmembrane helix</keyword>
<organism evidence="3 4">
    <name type="scientific">Intrasporangium calvum</name>
    <dbReference type="NCBI Taxonomy" id="53358"/>
    <lineage>
        <taxon>Bacteria</taxon>
        <taxon>Bacillati</taxon>
        <taxon>Actinomycetota</taxon>
        <taxon>Actinomycetes</taxon>
        <taxon>Micrococcales</taxon>
        <taxon>Intrasporangiaceae</taxon>
        <taxon>Intrasporangium</taxon>
    </lineage>
</organism>
<evidence type="ECO:0000313" key="4">
    <source>
        <dbReference type="Proteomes" id="UP001150259"/>
    </source>
</evidence>
<evidence type="ECO:0000313" key="3">
    <source>
        <dbReference type="EMBL" id="MDC5697791.1"/>
    </source>
</evidence>
<protein>
    <submittedName>
        <fullName evidence="3">Substrate-binding and VWA domain-containing protein</fullName>
    </submittedName>
</protein>
<dbReference type="InterPro" id="IPR036465">
    <property type="entry name" value="vWFA_dom_sf"/>
</dbReference>
<dbReference type="RefSeq" id="WP_272462363.1">
    <property type="nucleotide sequence ID" value="NZ_JAPFQL010000042.1"/>
</dbReference>
<dbReference type="Pfam" id="PF13519">
    <property type="entry name" value="VWA_2"/>
    <property type="match status" value="1"/>
</dbReference>
<feature type="domain" description="VWFA" evidence="2">
    <location>
        <begin position="333"/>
        <end position="525"/>
    </location>
</feature>
<dbReference type="SMART" id="SM00327">
    <property type="entry name" value="VWA"/>
    <property type="match status" value="1"/>
</dbReference>
<keyword evidence="1" id="KW-0472">Membrane</keyword>
<dbReference type="Proteomes" id="UP001150259">
    <property type="component" value="Unassembled WGS sequence"/>
</dbReference>
<feature type="transmembrane region" description="Helical" evidence="1">
    <location>
        <begin position="9"/>
        <end position="30"/>
    </location>
</feature>
<dbReference type="PROSITE" id="PS50234">
    <property type="entry name" value="VWFA"/>
    <property type="match status" value="1"/>
</dbReference>
<proteinExistence type="predicted"/>
<keyword evidence="1" id="KW-0812">Transmembrane</keyword>
<sequence length="527" mass="53547">MQAARRRRVVISAVTAVAVAAAGFVSWRLLTPAAPPTSVPSTAASPISCSDATAVTVAAAPAVAPVLAALAETLSTEETGPCAAFTIQSVEPFAVSGTIGTAAAPDAWVTDSTEWVARAGSLAGGQLTVAEPFASTGIVVAMPRAGAEQVGAEAKWASALTAGTPVRVPDPTRSAAGAWALGAAAAGLPADRLTEVIRASAASPAPGLAAVADSQTPLGVVVSAAQLLAFNESNGGRALAAVAPVDGAPSLNYRLITVTDEPKVAGLIADLAAYLGTEDAKSALSTAGFTTPGGPDPELPSPLYGQVVEASAPDAQALKTVRSTWAAASPKRQTLLVLDVSGSMLRRTDQGTRLEVIQAAALESVASLPPTNRVGLWAYSLHIGNKGDDFRQLLGAAPIGDTEHLRDVRKQMAGLTRVVGGGRGLYDTIVASYQRARSIYAPGQQNTVVVIADGPNDDDYGASLNDARAKLKRLVDARNPIRMEIIGFGSEPKAEALESFATMTGGRYRSAAEPGDLLPALRAALGG</sequence>